<dbReference type="OrthoDB" id="9799097at2"/>
<dbReference type="PANTHER" id="PTHR38781">
    <property type="entry name" value="ANTITOXIN DINJ-RELATED"/>
    <property type="match status" value="1"/>
</dbReference>
<dbReference type="EMBL" id="SLWL01000037">
    <property type="protein sequence ID" value="TCO07170.1"/>
    <property type="molecule type" value="Genomic_DNA"/>
</dbReference>
<dbReference type="GO" id="GO:0044010">
    <property type="term" value="P:single-species biofilm formation"/>
    <property type="evidence" value="ECO:0007669"/>
    <property type="project" value="InterPro"/>
</dbReference>
<evidence type="ECO:0000313" key="3">
    <source>
        <dbReference type="EMBL" id="TCO07170.1"/>
    </source>
</evidence>
<dbReference type="InterPro" id="IPR007337">
    <property type="entry name" value="RelB/DinJ"/>
</dbReference>
<dbReference type="GO" id="GO:0015643">
    <property type="term" value="F:toxic substance binding"/>
    <property type="evidence" value="ECO:0007669"/>
    <property type="project" value="InterPro"/>
</dbReference>
<evidence type="ECO:0000256" key="1">
    <source>
        <dbReference type="ARBA" id="ARBA00010562"/>
    </source>
</evidence>
<evidence type="ECO:0000256" key="2">
    <source>
        <dbReference type="ARBA" id="ARBA00022649"/>
    </source>
</evidence>
<dbReference type="Gene3D" id="1.10.1220.10">
    <property type="entry name" value="Met repressor-like"/>
    <property type="match status" value="1"/>
</dbReference>
<dbReference type="PANTHER" id="PTHR38781:SF1">
    <property type="entry name" value="ANTITOXIN DINJ-RELATED"/>
    <property type="match status" value="1"/>
</dbReference>
<dbReference type="PIRSF" id="PIRSF003108">
    <property type="entry name" value="DinJ"/>
    <property type="match status" value="1"/>
</dbReference>
<evidence type="ECO:0000313" key="4">
    <source>
        <dbReference type="Proteomes" id="UP000294881"/>
    </source>
</evidence>
<dbReference type="InterPro" id="IPR013321">
    <property type="entry name" value="Arc_rbn_hlx_hlx"/>
</dbReference>
<dbReference type="Proteomes" id="UP000294881">
    <property type="component" value="Unassembled WGS sequence"/>
</dbReference>
<dbReference type="AlphaFoldDB" id="A0A4R2GIN9"/>
<proteinExistence type="inferred from homology"/>
<organism evidence="3 4">
    <name type="scientific">Camelimonas lactis</name>
    <dbReference type="NCBI Taxonomy" id="659006"/>
    <lineage>
        <taxon>Bacteria</taxon>
        <taxon>Pseudomonadati</taxon>
        <taxon>Pseudomonadota</taxon>
        <taxon>Alphaproteobacteria</taxon>
        <taxon>Hyphomicrobiales</taxon>
        <taxon>Chelatococcaceae</taxon>
        <taxon>Camelimonas</taxon>
    </lineage>
</organism>
<dbReference type="Pfam" id="PF04221">
    <property type="entry name" value="RelB"/>
    <property type="match status" value="1"/>
</dbReference>
<reference evidence="3 4" key="1">
    <citation type="submission" date="2019-03" db="EMBL/GenBank/DDBJ databases">
        <title>Genomic Encyclopedia of Type Strains, Phase IV (KMG-IV): sequencing the most valuable type-strain genomes for metagenomic binning, comparative biology and taxonomic classification.</title>
        <authorList>
            <person name="Goeker M."/>
        </authorList>
    </citation>
    <scope>NUCLEOTIDE SEQUENCE [LARGE SCALE GENOMIC DNA]</scope>
    <source>
        <strain evidence="3 4">DSM 22958</strain>
    </source>
</reference>
<protein>
    <submittedName>
        <fullName evidence="3">DNA-damage-inducible protein J</fullName>
    </submittedName>
</protein>
<name>A0A4R2GIN9_9HYPH</name>
<comment type="caution">
    <text evidence="3">The sequence shown here is derived from an EMBL/GenBank/DDBJ whole genome shotgun (WGS) entry which is preliminary data.</text>
</comment>
<dbReference type="NCBIfam" id="TIGR02384">
    <property type="entry name" value="RelB_DinJ"/>
    <property type="match status" value="1"/>
</dbReference>
<sequence>MAADAIVRARIPADMKEKATEALTRMGLTASDLIRLTFMRVAEEGRLPFAVEIPNKASRKAMAELEAGKGQRFDNADEMFKDLGI</sequence>
<gene>
    <name evidence="3" type="ORF">EV666_1375</name>
</gene>
<dbReference type="InterPro" id="IPR026262">
    <property type="entry name" value="DinJ"/>
</dbReference>
<dbReference type="RefSeq" id="WP_132010973.1">
    <property type="nucleotide sequence ID" value="NZ_SLWL01000037.1"/>
</dbReference>
<comment type="similarity">
    <text evidence="1">Belongs to the RelB/DinJ antitoxin family.</text>
</comment>
<keyword evidence="2" id="KW-1277">Toxin-antitoxin system</keyword>
<keyword evidence="4" id="KW-1185">Reference proteome</keyword>
<dbReference type="GO" id="GO:0006355">
    <property type="term" value="P:regulation of DNA-templated transcription"/>
    <property type="evidence" value="ECO:0007669"/>
    <property type="project" value="InterPro"/>
</dbReference>
<accession>A0A4R2GIN9</accession>
<dbReference type="GO" id="GO:0000987">
    <property type="term" value="F:cis-regulatory region sequence-specific DNA binding"/>
    <property type="evidence" value="ECO:0007669"/>
    <property type="project" value="InterPro"/>
</dbReference>
<dbReference type="GO" id="GO:0006351">
    <property type="term" value="P:DNA-templated transcription"/>
    <property type="evidence" value="ECO:0007669"/>
    <property type="project" value="TreeGrafter"/>
</dbReference>